<evidence type="ECO:0000313" key="1">
    <source>
        <dbReference type="EMBL" id="HJC74751.1"/>
    </source>
</evidence>
<name>A0A9D2QAW1_9FIRM</name>
<dbReference type="AlphaFoldDB" id="A0A9D2QAW1"/>
<reference evidence="1" key="1">
    <citation type="journal article" date="2021" name="PeerJ">
        <title>Extensive microbial diversity within the chicken gut microbiome revealed by metagenomics and culture.</title>
        <authorList>
            <person name="Gilroy R."/>
            <person name="Ravi A."/>
            <person name="Getino M."/>
            <person name="Pursley I."/>
            <person name="Horton D.L."/>
            <person name="Alikhan N.F."/>
            <person name="Baker D."/>
            <person name="Gharbi K."/>
            <person name="Hall N."/>
            <person name="Watson M."/>
            <person name="Adriaenssens E.M."/>
            <person name="Foster-Nyarko E."/>
            <person name="Jarju S."/>
            <person name="Secka A."/>
            <person name="Antonio M."/>
            <person name="Oren A."/>
            <person name="Chaudhuri R.R."/>
            <person name="La Ragione R."/>
            <person name="Hildebrand F."/>
            <person name="Pallen M.J."/>
        </authorList>
    </citation>
    <scope>NUCLEOTIDE SEQUENCE</scope>
    <source>
        <strain evidence="1">CHK196-7946</strain>
    </source>
</reference>
<comment type="caution">
    <text evidence="1">The sequence shown here is derived from an EMBL/GenBank/DDBJ whole genome shotgun (WGS) entry which is preliminary data.</text>
</comment>
<accession>A0A9D2QAW1</accession>
<protein>
    <submittedName>
        <fullName evidence="1">Uncharacterized protein</fullName>
    </submittedName>
</protein>
<proteinExistence type="predicted"/>
<evidence type="ECO:0000313" key="2">
    <source>
        <dbReference type="Proteomes" id="UP000823902"/>
    </source>
</evidence>
<sequence>MSIFEYDQEKHIRQEREEAWEEGHAEGQSSGLKLAETIFRLSREGKSIEEISAQCSLSEEQIRKLLGQAEE</sequence>
<organism evidence="1 2">
    <name type="scientific">Candidatus Mediterraneibacter faecavium</name>
    <dbReference type="NCBI Taxonomy" id="2838668"/>
    <lineage>
        <taxon>Bacteria</taxon>
        <taxon>Bacillati</taxon>
        <taxon>Bacillota</taxon>
        <taxon>Clostridia</taxon>
        <taxon>Lachnospirales</taxon>
        <taxon>Lachnospiraceae</taxon>
        <taxon>Mediterraneibacter</taxon>
    </lineage>
</organism>
<dbReference type="Proteomes" id="UP000823902">
    <property type="component" value="Unassembled WGS sequence"/>
</dbReference>
<reference evidence="1" key="2">
    <citation type="submission" date="2021-04" db="EMBL/GenBank/DDBJ databases">
        <authorList>
            <person name="Gilroy R."/>
        </authorList>
    </citation>
    <scope>NUCLEOTIDE SEQUENCE</scope>
    <source>
        <strain evidence="1">CHK196-7946</strain>
    </source>
</reference>
<gene>
    <name evidence="1" type="ORF">H9697_07380</name>
</gene>
<dbReference type="EMBL" id="DWVY01000038">
    <property type="protein sequence ID" value="HJC74751.1"/>
    <property type="molecule type" value="Genomic_DNA"/>
</dbReference>